<reference evidence="4 5" key="1">
    <citation type="submission" date="2020-08" db="EMBL/GenBank/DDBJ databases">
        <title>Genomic Encyclopedia of Type Strains, Phase IV (KMG-IV): sequencing the most valuable type-strain genomes for metagenomic binning, comparative biology and taxonomic classification.</title>
        <authorList>
            <person name="Goeker M."/>
        </authorList>
    </citation>
    <scope>NUCLEOTIDE SEQUENCE [LARGE SCALE GENOMIC DNA]</scope>
    <source>
        <strain evidence="4 5">DSM 11590</strain>
    </source>
</reference>
<keyword evidence="1" id="KW-0479">Metal-binding</keyword>
<dbReference type="CDD" id="cd02224">
    <property type="entry name" value="cupin_SPO2919-like"/>
    <property type="match status" value="1"/>
</dbReference>
<evidence type="ECO:0000256" key="1">
    <source>
        <dbReference type="ARBA" id="ARBA00022723"/>
    </source>
</evidence>
<comment type="caution">
    <text evidence="4">The sequence shown here is derived from an EMBL/GenBank/DDBJ whole genome shotgun (WGS) entry which is preliminary data.</text>
</comment>
<dbReference type="InterPro" id="IPR011051">
    <property type="entry name" value="RmlC_Cupin_sf"/>
</dbReference>
<dbReference type="SUPFAM" id="SSF51182">
    <property type="entry name" value="RmlC-like cupins"/>
    <property type="match status" value="1"/>
</dbReference>
<dbReference type="Gene3D" id="2.60.120.10">
    <property type="entry name" value="Jelly Rolls"/>
    <property type="match status" value="1"/>
</dbReference>
<name>A0A7X0DP95_NOVIT</name>
<dbReference type="AlphaFoldDB" id="A0A7X0DP95"/>
<evidence type="ECO:0000256" key="2">
    <source>
        <dbReference type="SAM" id="MobiDB-lite"/>
    </source>
</evidence>
<sequence>MSTPETPDPRVHPILNLEDLTYQPSGSGGAFEAQIADIGWKIGAVKLGYNVTVVPPGKAAFPFHSHTVNEEMFVILSGSGELRLGDCAYPLRAGDVVACPPGGPETAHQIRNTGQEELRYLAVGTTQYPEITEYPDSGKFGVVHRVPGAPGEPSHRVFRHIGRPENAVDYWDGEGGKARPAVNPNDPDQITDRYQVEALERVAARWKAEGRPLRPRLTLPPDPSETG</sequence>
<feature type="compositionally biased region" description="Pro residues" evidence="2">
    <location>
        <begin position="218"/>
        <end position="227"/>
    </location>
</feature>
<proteinExistence type="predicted"/>
<dbReference type="GO" id="GO:0046872">
    <property type="term" value="F:metal ion binding"/>
    <property type="evidence" value="ECO:0007669"/>
    <property type="project" value="UniProtKB-KW"/>
</dbReference>
<accession>A0A7X0DP95</accession>
<dbReference type="InterPro" id="IPR051610">
    <property type="entry name" value="GPI/OXD"/>
</dbReference>
<protein>
    <submittedName>
        <fullName evidence="4">Putative cupin superfamily protein</fullName>
    </submittedName>
</protein>
<dbReference type="InterPro" id="IPR014710">
    <property type="entry name" value="RmlC-like_jellyroll"/>
</dbReference>
<dbReference type="PANTHER" id="PTHR35848">
    <property type="entry name" value="OXALATE-BINDING PROTEIN"/>
    <property type="match status" value="1"/>
</dbReference>
<evidence type="ECO:0000313" key="4">
    <source>
        <dbReference type="EMBL" id="MBB6211022.1"/>
    </source>
</evidence>
<dbReference type="EMBL" id="JACIIX010000009">
    <property type="protein sequence ID" value="MBB6211022.1"/>
    <property type="molecule type" value="Genomic_DNA"/>
</dbReference>
<dbReference type="InterPro" id="IPR013096">
    <property type="entry name" value="Cupin_2"/>
</dbReference>
<dbReference type="Pfam" id="PF07883">
    <property type="entry name" value="Cupin_2"/>
    <property type="match status" value="1"/>
</dbReference>
<evidence type="ECO:0000313" key="5">
    <source>
        <dbReference type="Proteomes" id="UP000544872"/>
    </source>
</evidence>
<keyword evidence="5" id="KW-1185">Reference proteome</keyword>
<dbReference type="RefSeq" id="WP_184263847.1">
    <property type="nucleotide sequence ID" value="NZ_JACIIX010000009.1"/>
</dbReference>
<dbReference type="Proteomes" id="UP000544872">
    <property type="component" value="Unassembled WGS sequence"/>
</dbReference>
<feature type="domain" description="Cupin type-2" evidence="3">
    <location>
        <begin position="52"/>
        <end position="123"/>
    </location>
</feature>
<evidence type="ECO:0000259" key="3">
    <source>
        <dbReference type="Pfam" id="PF07883"/>
    </source>
</evidence>
<organism evidence="4 5">
    <name type="scientific">Novispirillum itersonii</name>
    <name type="common">Aquaspirillum itersonii</name>
    <dbReference type="NCBI Taxonomy" id="189"/>
    <lineage>
        <taxon>Bacteria</taxon>
        <taxon>Pseudomonadati</taxon>
        <taxon>Pseudomonadota</taxon>
        <taxon>Alphaproteobacteria</taxon>
        <taxon>Rhodospirillales</taxon>
        <taxon>Novispirillaceae</taxon>
        <taxon>Novispirillum</taxon>
    </lineage>
</organism>
<dbReference type="PANTHER" id="PTHR35848:SF6">
    <property type="entry name" value="CUPIN TYPE-2 DOMAIN-CONTAINING PROTEIN"/>
    <property type="match status" value="1"/>
</dbReference>
<gene>
    <name evidence="4" type="ORF">FHS48_002457</name>
</gene>
<feature type="region of interest" description="Disordered" evidence="2">
    <location>
        <begin position="207"/>
        <end position="227"/>
    </location>
</feature>